<reference evidence="1" key="2">
    <citation type="submission" date="2023-05" db="EMBL/GenBank/DDBJ databases">
        <authorList>
            <consortium name="Lawrence Berkeley National Laboratory"/>
            <person name="Steindorff A."/>
            <person name="Hensen N."/>
            <person name="Bonometti L."/>
            <person name="Westerberg I."/>
            <person name="Brannstrom I.O."/>
            <person name="Guillou S."/>
            <person name="Cros-Aarteil S."/>
            <person name="Calhoun S."/>
            <person name="Haridas S."/>
            <person name="Kuo A."/>
            <person name="Mondo S."/>
            <person name="Pangilinan J."/>
            <person name="Riley R."/>
            <person name="Labutti K."/>
            <person name="Andreopoulos B."/>
            <person name="Lipzen A."/>
            <person name="Chen C."/>
            <person name="Yanf M."/>
            <person name="Daum C."/>
            <person name="Ng V."/>
            <person name="Clum A."/>
            <person name="Ohm R."/>
            <person name="Martin F."/>
            <person name="Silar P."/>
            <person name="Natvig D."/>
            <person name="Lalanne C."/>
            <person name="Gautier V."/>
            <person name="Ament-Velasquez S.L."/>
            <person name="Kruys A."/>
            <person name="Hutchinson M.I."/>
            <person name="Powell A.J."/>
            <person name="Barry K."/>
            <person name="Miller A.N."/>
            <person name="Grigoriev I.V."/>
            <person name="Debuchy R."/>
            <person name="Gladieux P."/>
            <person name="Thoren M.H."/>
            <person name="Johannesson H."/>
        </authorList>
    </citation>
    <scope>NUCLEOTIDE SEQUENCE</scope>
    <source>
        <strain evidence="1">PSN293</strain>
    </source>
</reference>
<proteinExistence type="predicted"/>
<dbReference type="AlphaFoldDB" id="A0AAN6XZB7"/>
<organism evidence="1 2">
    <name type="scientific">Rhypophila decipiens</name>
    <dbReference type="NCBI Taxonomy" id="261697"/>
    <lineage>
        <taxon>Eukaryota</taxon>
        <taxon>Fungi</taxon>
        <taxon>Dikarya</taxon>
        <taxon>Ascomycota</taxon>
        <taxon>Pezizomycotina</taxon>
        <taxon>Sordariomycetes</taxon>
        <taxon>Sordariomycetidae</taxon>
        <taxon>Sordariales</taxon>
        <taxon>Naviculisporaceae</taxon>
        <taxon>Rhypophila</taxon>
    </lineage>
</organism>
<reference evidence="1" key="1">
    <citation type="journal article" date="2023" name="Mol. Phylogenet. Evol.">
        <title>Genome-scale phylogeny and comparative genomics of the fungal order Sordariales.</title>
        <authorList>
            <person name="Hensen N."/>
            <person name="Bonometti L."/>
            <person name="Westerberg I."/>
            <person name="Brannstrom I.O."/>
            <person name="Guillou S."/>
            <person name="Cros-Aarteil S."/>
            <person name="Calhoun S."/>
            <person name="Haridas S."/>
            <person name="Kuo A."/>
            <person name="Mondo S."/>
            <person name="Pangilinan J."/>
            <person name="Riley R."/>
            <person name="LaButti K."/>
            <person name="Andreopoulos B."/>
            <person name="Lipzen A."/>
            <person name="Chen C."/>
            <person name="Yan M."/>
            <person name="Daum C."/>
            <person name="Ng V."/>
            <person name="Clum A."/>
            <person name="Steindorff A."/>
            <person name="Ohm R.A."/>
            <person name="Martin F."/>
            <person name="Silar P."/>
            <person name="Natvig D.O."/>
            <person name="Lalanne C."/>
            <person name="Gautier V."/>
            <person name="Ament-Velasquez S.L."/>
            <person name="Kruys A."/>
            <person name="Hutchinson M.I."/>
            <person name="Powell A.J."/>
            <person name="Barry K."/>
            <person name="Miller A.N."/>
            <person name="Grigoriev I.V."/>
            <person name="Debuchy R."/>
            <person name="Gladieux P."/>
            <person name="Hiltunen Thoren M."/>
            <person name="Johannesson H."/>
        </authorList>
    </citation>
    <scope>NUCLEOTIDE SEQUENCE</scope>
    <source>
        <strain evidence="1">PSN293</strain>
    </source>
</reference>
<gene>
    <name evidence="1" type="ORF">QBC37DRAFT_378096</name>
</gene>
<dbReference type="Proteomes" id="UP001301769">
    <property type="component" value="Unassembled WGS sequence"/>
</dbReference>
<evidence type="ECO:0000313" key="2">
    <source>
        <dbReference type="Proteomes" id="UP001301769"/>
    </source>
</evidence>
<accession>A0AAN6XZB7</accession>
<name>A0AAN6XZB7_9PEZI</name>
<dbReference type="EMBL" id="MU858206">
    <property type="protein sequence ID" value="KAK4209415.1"/>
    <property type="molecule type" value="Genomic_DNA"/>
</dbReference>
<keyword evidence="2" id="KW-1185">Reference proteome</keyword>
<comment type="caution">
    <text evidence="1">The sequence shown here is derived from an EMBL/GenBank/DDBJ whole genome shotgun (WGS) entry which is preliminary data.</text>
</comment>
<evidence type="ECO:0000313" key="1">
    <source>
        <dbReference type="EMBL" id="KAK4209415.1"/>
    </source>
</evidence>
<sequence>MNKVVMHFPQSFTVHVSEYIRVGADFDNLPSRDVSNEEKQRLLDEALDNVLEARNRSVLKRQDCARLTRQYSSACPGAAQLLDGIVEAAEDWTDLDELYVEAVKNLRIVLKTVLGRLDGQEDFTFPAGLAQHTNQTVFLDKIEAAGDHARALDDFIDDTDGLGAWEKSVLQIAVSDSLAVRTWVLEYTSSMFMIMSKHTESN</sequence>
<protein>
    <submittedName>
        <fullName evidence="1">Uncharacterized protein</fullName>
    </submittedName>
</protein>